<dbReference type="EMBL" id="GL890969">
    <property type="protein sequence ID" value="EGJ29446.1"/>
    <property type="molecule type" value="Genomic_DNA"/>
</dbReference>
<name>F4Y0T5_9CYAN</name>
<gene>
    <name evidence="1" type="ORF">LYNGBM3L_62670</name>
</gene>
<accession>F4Y0T5</accession>
<reference evidence="2" key="1">
    <citation type="journal article" date="2011" name="Proc. Natl. Acad. Sci. U.S.A.">
        <title>Genomic insights into the physiology and ecology of the marine filamentous cyanobacterium Lyngbya majuscula.</title>
        <authorList>
            <person name="Jones A.C."/>
            <person name="Monroe E.A."/>
            <person name="Podell S."/>
            <person name="Hess W.R."/>
            <person name="Klages S."/>
            <person name="Esquenazi E."/>
            <person name="Niessen S."/>
            <person name="Hoover H."/>
            <person name="Rothmann M."/>
            <person name="Lasken R.S."/>
            <person name="Yates J.R.III."/>
            <person name="Reinhardt R."/>
            <person name="Kube M."/>
            <person name="Burkart M.D."/>
            <person name="Allen E.E."/>
            <person name="Dorrestein P.C."/>
            <person name="Gerwick W.H."/>
            <person name="Gerwick L."/>
        </authorList>
    </citation>
    <scope>NUCLEOTIDE SEQUENCE [LARGE SCALE GENOMIC DNA]</scope>
    <source>
        <strain evidence="2">3L</strain>
    </source>
</reference>
<dbReference type="HOGENOM" id="CLU_3397447_0_0_3"/>
<protein>
    <submittedName>
        <fullName evidence="1">Uncharacterized protein</fullName>
    </submittedName>
</protein>
<evidence type="ECO:0000313" key="2">
    <source>
        <dbReference type="Proteomes" id="UP000003959"/>
    </source>
</evidence>
<organism evidence="1 2">
    <name type="scientific">Moorena producens 3L</name>
    <dbReference type="NCBI Taxonomy" id="489825"/>
    <lineage>
        <taxon>Bacteria</taxon>
        <taxon>Bacillati</taxon>
        <taxon>Cyanobacteriota</taxon>
        <taxon>Cyanophyceae</taxon>
        <taxon>Coleofasciculales</taxon>
        <taxon>Coleofasciculaceae</taxon>
        <taxon>Moorena</taxon>
    </lineage>
</organism>
<proteinExistence type="predicted"/>
<dbReference type="AlphaFoldDB" id="F4Y0T5"/>
<sequence>MVFLSSRLKIRQTAETVGHNVQLFPLYLITD</sequence>
<dbReference type="Proteomes" id="UP000003959">
    <property type="component" value="Unassembled WGS sequence"/>
</dbReference>
<evidence type="ECO:0000313" key="1">
    <source>
        <dbReference type="EMBL" id="EGJ29446.1"/>
    </source>
</evidence>
<keyword evidence="2" id="KW-1185">Reference proteome</keyword>